<dbReference type="EMBL" id="JACWMS010000002">
    <property type="protein sequence ID" value="MBD1320319.1"/>
    <property type="molecule type" value="Genomic_DNA"/>
</dbReference>
<organism evidence="2 3">
    <name type="scientific">Gordonia hankookensis</name>
    <dbReference type="NCBI Taxonomy" id="589403"/>
    <lineage>
        <taxon>Bacteria</taxon>
        <taxon>Bacillati</taxon>
        <taxon>Actinomycetota</taxon>
        <taxon>Actinomycetes</taxon>
        <taxon>Mycobacteriales</taxon>
        <taxon>Gordoniaceae</taxon>
        <taxon>Gordonia</taxon>
    </lineage>
</organism>
<dbReference type="Proteomes" id="UP000602395">
    <property type="component" value="Unassembled WGS sequence"/>
</dbReference>
<keyword evidence="2" id="KW-0378">Hydrolase</keyword>
<sequence length="310" mass="31996">MHVTRAFVTRAATVAASLVTVAIVAAGMAVVEFSSPDVEASAARAERPTSAGNPAAKYVALGSSYAAGPGATRLVDRRCLRTADNYPHRVAAARGLSLTDVTCSGATTANILRTPQYPYADVPQITAVTPDTDLVTVTIGGNDLGYISRVAAQGCANTVANLTRGSVISGCRARARVRPEPSADAYTAVEHAIVEIVSQVRSRAPRAKVVLVDYPPLIDPHAPQCSRIPLTAGQSAETVRVHDGLVAATARAARVSGSTLVTASKTGAAHTACSSQPWLSGFEPPAPYHPTELGKSGVAQLVLRALNRAG</sequence>
<proteinExistence type="predicted"/>
<evidence type="ECO:0000259" key="1">
    <source>
        <dbReference type="Pfam" id="PF13472"/>
    </source>
</evidence>
<comment type="caution">
    <text evidence="2">The sequence shown here is derived from an EMBL/GenBank/DDBJ whole genome shotgun (WGS) entry which is preliminary data.</text>
</comment>
<dbReference type="InterPro" id="IPR036514">
    <property type="entry name" value="SGNH_hydro_sf"/>
</dbReference>
<dbReference type="GO" id="GO:0016787">
    <property type="term" value="F:hydrolase activity"/>
    <property type="evidence" value="ECO:0007669"/>
    <property type="project" value="UniProtKB-KW"/>
</dbReference>
<dbReference type="RefSeq" id="WP_190267010.1">
    <property type="nucleotide sequence ID" value="NZ_BAABAD010000004.1"/>
</dbReference>
<dbReference type="PANTHER" id="PTHR37981:SF1">
    <property type="entry name" value="SGNH HYDROLASE-TYPE ESTERASE DOMAIN-CONTAINING PROTEIN"/>
    <property type="match status" value="1"/>
</dbReference>
<feature type="domain" description="SGNH hydrolase-type esterase" evidence="1">
    <location>
        <begin position="60"/>
        <end position="294"/>
    </location>
</feature>
<evidence type="ECO:0000313" key="2">
    <source>
        <dbReference type="EMBL" id="MBD1320319.1"/>
    </source>
</evidence>
<accession>A0ABR7WBY9</accession>
<gene>
    <name evidence="2" type="ORF">IDF66_12060</name>
</gene>
<dbReference type="SUPFAM" id="SSF52266">
    <property type="entry name" value="SGNH hydrolase"/>
    <property type="match status" value="1"/>
</dbReference>
<protein>
    <submittedName>
        <fullName evidence="2">SGNH/GDSL hydrolase family protein</fullName>
    </submittedName>
</protein>
<name>A0ABR7WBY9_9ACTN</name>
<evidence type="ECO:0000313" key="3">
    <source>
        <dbReference type="Proteomes" id="UP000602395"/>
    </source>
</evidence>
<dbReference type="PANTHER" id="PTHR37981">
    <property type="entry name" value="LIPASE 2"/>
    <property type="match status" value="1"/>
</dbReference>
<dbReference type="Pfam" id="PF13472">
    <property type="entry name" value="Lipase_GDSL_2"/>
    <property type="match status" value="1"/>
</dbReference>
<dbReference type="InterPro" id="IPR013830">
    <property type="entry name" value="SGNH_hydro"/>
</dbReference>
<dbReference type="InterPro" id="IPR037460">
    <property type="entry name" value="SEST-like"/>
</dbReference>
<keyword evidence="3" id="KW-1185">Reference proteome</keyword>
<dbReference type="Gene3D" id="3.40.50.1110">
    <property type="entry name" value="SGNH hydrolase"/>
    <property type="match status" value="1"/>
</dbReference>
<reference evidence="2 3" key="1">
    <citation type="submission" date="2020-09" db="EMBL/GenBank/DDBJ databases">
        <title>Novel species in genus Gordonia.</title>
        <authorList>
            <person name="Zhang G."/>
        </authorList>
    </citation>
    <scope>NUCLEOTIDE SEQUENCE [LARGE SCALE GENOMIC DNA]</scope>
    <source>
        <strain evidence="2 3">ON-33</strain>
    </source>
</reference>
<dbReference type="CDD" id="cd01823">
    <property type="entry name" value="SEST_like"/>
    <property type="match status" value="1"/>
</dbReference>